<dbReference type="SUPFAM" id="SSF49899">
    <property type="entry name" value="Concanavalin A-like lectins/glucanases"/>
    <property type="match status" value="1"/>
</dbReference>
<protein>
    <recommendedName>
        <fullName evidence="3">Calcineurin-like phosphoesterase domain-containing protein</fullName>
    </recommendedName>
</protein>
<evidence type="ECO:0000313" key="5">
    <source>
        <dbReference type="Proteomes" id="UP000616114"/>
    </source>
</evidence>
<name>A0A8J2TT92_9MICO</name>
<dbReference type="Proteomes" id="UP000616114">
    <property type="component" value="Unassembled WGS sequence"/>
</dbReference>
<reference evidence="4" key="1">
    <citation type="journal article" date="2014" name="Int. J. Syst. Evol. Microbiol.">
        <title>Complete genome sequence of Corynebacterium casei LMG S-19264T (=DSM 44701T), isolated from a smear-ripened cheese.</title>
        <authorList>
            <consortium name="US DOE Joint Genome Institute (JGI-PGF)"/>
            <person name="Walter F."/>
            <person name="Albersmeier A."/>
            <person name="Kalinowski J."/>
            <person name="Ruckert C."/>
        </authorList>
    </citation>
    <scope>NUCLEOTIDE SEQUENCE</scope>
    <source>
        <strain evidence="4">CGMCC 1.12785</strain>
    </source>
</reference>
<feature type="transmembrane region" description="Helical" evidence="2">
    <location>
        <begin position="854"/>
        <end position="875"/>
    </location>
</feature>
<organism evidence="4 5">
    <name type="scientific">Sediminivirga luteola</name>
    <dbReference type="NCBI Taxonomy" id="1774748"/>
    <lineage>
        <taxon>Bacteria</taxon>
        <taxon>Bacillati</taxon>
        <taxon>Actinomycetota</taxon>
        <taxon>Actinomycetes</taxon>
        <taxon>Micrococcales</taxon>
        <taxon>Brevibacteriaceae</taxon>
        <taxon>Sediminivirga</taxon>
    </lineage>
</organism>
<dbReference type="Gene3D" id="3.60.21.10">
    <property type="match status" value="1"/>
</dbReference>
<feature type="domain" description="Calcineurin-like phosphoesterase" evidence="3">
    <location>
        <begin position="76"/>
        <end position="264"/>
    </location>
</feature>
<feature type="compositionally biased region" description="Low complexity" evidence="1">
    <location>
        <begin position="777"/>
        <end position="793"/>
    </location>
</feature>
<keyword evidence="2" id="KW-0472">Membrane</keyword>
<evidence type="ECO:0000313" key="4">
    <source>
        <dbReference type="EMBL" id="GGA01807.1"/>
    </source>
</evidence>
<keyword evidence="5" id="KW-1185">Reference proteome</keyword>
<dbReference type="AlphaFoldDB" id="A0A8J2TT92"/>
<comment type="caution">
    <text evidence="4">The sequence shown here is derived from an EMBL/GenBank/DDBJ whole genome shotgun (WGS) entry which is preliminary data.</text>
</comment>
<dbReference type="InterPro" id="IPR051918">
    <property type="entry name" value="STPP_CPPED1"/>
</dbReference>
<dbReference type="Pfam" id="PF13385">
    <property type="entry name" value="Laminin_G_3"/>
    <property type="match status" value="1"/>
</dbReference>
<dbReference type="Pfam" id="PF00149">
    <property type="entry name" value="Metallophos"/>
    <property type="match status" value="1"/>
</dbReference>
<feature type="region of interest" description="Disordered" evidence="1">
    <location>
        <begin position="764"/>
        <end position="851"/>
    </location>
</feature>
<dbReference type="PANTHER" id="PTHR43143:SF5">
    <property type="entry name" value="SECRETED PROTEIN"/>
    <property type="match status" value="1"/>
</dbReference>
<feature type="compositionally biased region" description="Gly residues" evidence="1">
    <location>
        <begin position="794"/>
        <end position="803"/>
    </location>
</feature>
<dbReference type="EMBL" id="BMFY01000001">
    <property type="protein sequence ID" value="GGA01807.1"/>
    <property type="molecule type" value="Genomic_DNA"/>
</dbReference>
<dbReference type="RefSeq" id="WP_188548907.1">
    <property type="nucleotide sequence ID" value="NZ_BMFY01000001.1"/>
</dbReference>
<sequence>MPPRTGITSGRAIAAAGVVTAVLAGMITAPVAAGAQPAAEESSRWTLATLPDTQFYSRYAFDQFEPRYGSNPYQVQTEWLGQVQDDLNIPLVAHLGDVVDRATVESEWVAADAAHKALEDAALPYSILPGNHDVRNSASHLTDRDYDLAEEPYLQWFPPERAAAQSTESGRDETGLSEYQIFEAEGQRYLMLALAWRVSDETLAWAEQVMAEHPSLPTILTSHDILGVESDGRTATSGTNGDRLWEELIRSNDQIFLTISGHNHGSAYRTMTNDAGNEVFQVLQDWQMAYEGGNGYLGLFEFDLEHDAIHVSAPSPWVAWKPADSLTVYDQPFLEAPNEQFTLGIDFEERFSGFNAEWTAGDSDLPSLTQRAREIILDGFEGVPPVTAELPGSAEDYPRLGEDALAHWRPGIAETGEDGVLDEGAAVPDVIGGGDMTRVSIEESGSPAAQPGDVTVRREGHAFSSDGAGVCFADSSGERYSYLSTAPDAAVNDADFSAGYTIEVFVYLDEAWTADQNAWSKAFNRTGNRSRMGMPPSRYDYTTGAASLGFSNLREFQWTELPQDPTVGDKVSWSGEIPLGRWFHVALVNDIDDARTTMYVDGAPILRNATGTGGMSFEEGMPWIIGAAWENDQASNGWHGCVGELRIADRPTEQTEWLIHRPDVDDFTADAERVEIAEGESLPALTGTGKPGATVVAEGAVTGEAVVAEDGTWTLEGELDADAAAGTAQQAALDAAPGTYAFSLTHGFGERRSEARAGEVVVLADDDPGAPSPEPTEPGADPTDPGGDPTDPGGQPGEPGQPGGDQTSEPTADPGAPGQPGGEPSPGASPQPSDPGSGPGAGDGKPLPRTGSDVLAMSLAALALLGLGGGAVYLARRRSAEG</sequence>
<gene>
    <name evidence="4" type="ORF">GCM10011333_00350</name>
</gene>
<dbReference type="GO" id="GO:0016787">
    <property type="term" value="F:hydrolase activity"/>
    <property type="evidence" value="ECO:0007669"/>
    <property type="project" value="InterPro"/>
</dbReference>
<dbReference type="InterPro" id="IPR004843">
    <property type="entry name" value="Calcineurin-like_PHP"/>
</dbReference>
<evidence type="ECO:0000259" key="3">
    <source>
        <dbReference type="Pfam" id="PF00149"/>
    </source>
</evidence>
<evidence type="ECO:0000256" key="1">
    <source>
        <dbReference type="SAM" id="MobiDB-lite"/>
    </source>
</evidence>
<dbReference type="InterPro" id="IPR013320">
    <property type="entry name" value="ConA-like_dom_sf"/>
</dbReference>
<keyword evidence="2" id="KW-1133">Transmembrane helix</keyword>
<dbReference type="Gene3D" id="2.60.120.200">
    <property type="match status" value="1"/>
</dbReference>
<dbReference type="SUPFAM" id="SSF56300">
    <property type="entry name" value="Metallo-dependent phosphatases"/>
    <property type="match status" value="1"/>
</dbReference>
<keyword evidence="2" id="KW-0812">Transmembrane</keyword>
<dbReference type="NCBIfam" id="TIGR01167">
    <property type="entry name" value="LPXTG_anchor"/>
    <property type="match status" value="1"/>
</dbReference>
<reference evidence="4" key="2">
    <citation type="submission" date="2020-09" db="EMBL/GenBank/DDBJ databases">
        <authorList>
            <person name="Sun Q."/>
            <person name="Zhou Y."/>
        </authorList>
    </citation>
    <scope>NUCLEOTIDE SEQUENCE</scope>
    <source>
        <strain evidence="4">CGMCC 1.12785</strain>
    </source>
</reference>
<evidence type="ECO:0000256" key="2">
    <source>
        <dbReference type="SAM" id="Phobius"/>
    </source>
</evidence>
<dbReference type="InterPro" id="IPR029052">
    <property type="entry name" value="Metallo-depent_PP-like"/>
</dbReference>
<proteinExistence type="predicted"/>
<dbReference type="PANTHER" id="PTHR43143">
    <property type="entry name" value="METALLOPHOSPHOESTERASE, CALCINEURIN SUPERFAMILY"/>
    <property type="match status" value="1"/>
</dbReference>
<accession>A0A8J2TT92</accession>